<evidence type="ECO:0008006" key="3">
    <source>
        <dbReference type="Google" id="ProtNLM"/>
    </source>
</evidence>
<reference evidence="1 2" key="2">
    <citation type="submission" date="2013-02" db="EMBL/GenBank/DDBJ databases">
        <title>The Genome Sequence of Plasmodium falciparum MaliPS096_E11.</title>
        <authorList>
            <consortium name="The Broad Institute Genome Sequencing Platform"/>
            <consortium name="The Broad Institute Genome Sequencing Center for Infectious Disease"/>
            <person name="Neafsey D."/>
            <person name="Cheeseman I."/>
            <person name="Volkman S."/>
            <person name="Adams J."/>
            <person name="Walker B."/>
            <person name="Young S.K."/>
            <person name="Zeng Q."/>
            <person name="Gargeya S."/>
            <person name="Fitzgerald M."/>
            <person name="Haas B."/>
            <person name="Abouelleil A."/>
            <person name="Alvarado L."/>
            <person name="Arachchi H.M."/>
            <person name="Berlin A.M."/>
            <person name="Chapman S.B."/>
            <person name="Dewar J."/>
            <person name="Goldberg J."/>
            <person name="Griggs A."/>
            <person name="Gujja S."/>
            <person name="Hansen M."/>
            <person name="Howarth C."/>
            <person name="Imamovic A."/>
            <person name="Larimer J."/>
            <person name="McCowan C."/>
            <person name="Murphy C."/>
            <person name="Neiman D."/>
            <person name="Pearson M."/>
            <person name="Priest M."/>
            <person name="Roberts A."/>
            <person name="Saif S."/>
            <person name="Shea T."/>
            <person name="Sisk P."/>
            <person name="Sykes S."/>
            <person name="Wortman J."/>
            <person name="Nusbaum C."/>
            <person name="Birren B."/>
        </authorList>
    </citation>
    <scope>NUCLEOTIDE SEQUENCE [LARGE SCALE GENOMIC DNA]</scope>
    <source>
        <strain evidence="1 2">MaliPS096_E11</strain>
    </source>
</reference>
<organism evidence="1 2">
    <name type="scientific">Plasmodium falciparum MaliPS096_E11</name>
    <dbReference type="NCBI Taxonomy" id="1036727"/>
    <lineage>
        <taxon>Eukaryota</taxon>
        <taxon>Sar</taxon>
        <taxon>Alveolata</taxon>
        <taxon>Apicomplexa</taxon>
        <taxon>Aconoidasida</taxon>
        <taxon>Haemosporida</taxon>
        <taxon>Plasmodiidae</taxon>
        <taxon>Plasmodium</taxon>
        <taxon>Plasmodium (Laverania)</taxon>
    </lineage>
</organism>
<proteinExistence type="predicted"/>
<name>A0A024WGW2_PLAFA</name>
<dbReference type="PANTHER" id="PTHR31765">
    <property type="entry name" value="PROTEIN CBG12783"/>
    <property type="match status" value="1"/>
</dbReference>
<evidence type="ECO:0000313" key="1">
    <source>
        <dbReference type="EMBL" id="ETW45905.1"/>
    </source>
</evidence>
<protein>
    <recommendedName>
        <fullName evidence="3">Plasmodium RESA N-terminal domain-containing protein</fullName>
    </recommendedName>
</protein>
<gene>
    <name evidence="1" type="ORF">PFMALIP_06031</name>
</gene>
<dbReference type="PANTHER" id="PTHR31765:SF3">
    <property type="entry name" value="TRANSLATION INITIATION FACTOR IF-2"/>
    <property type="match status" value="1"/>
</dbReference>
<reference evidence="1 2" key="1">
    <citation type="submission" date="2013-02" db="EMBL/GenBank/DDBJ databases">
        <title>The Genome Annotation of Plasmodium falciparum MaliPS096_E11.</title>
        <authorList>
            <consortium name="The Broad Institute Genome Sequencing Platform"/>
            <consortium name="The Broad Institute Genome Sequencing Center for Infectious Disease"/>
            <person name="Neafsey D."/>
            <person name="Hoffman S."/>
            <person name="Volkman S."/>
            <person name="Rosenthal P."/>
            <person name="Walker B."/>
            <person name="Young S.K."/>
            <person name="Zeng Q."/>
            <person name="Gargeya S."/>
            <person name="Fitzgerald M."/>
            <person name="Haas B."/>
            <person name="Abouelleil A."/>
            <person name="Allen A.W."/>
            <person name="Alvarado L."/>
            <person name="Arachchi H.M."/>
            <person name="Berlin A.M."/>
            <person name="Chapman S.B."/>
            <person name="Gainer-Dewar J."/>
            <person name="Goldberg J."/>
            <person name="Griggs A."/>
            <person name="Gujja S."/>
            <person name="Hansen M."/>
            <person name="Howarth C."/>
            <person name="Imamovic A."/>
            <person name="Ireland A."/>
            <person name="Larimer J."/>
            <person name="McCowan C."/>
            <person name="Murphy C."/>
            <person name="Pearson M."/>
            <person name="Poon T.W."/>
            <person name="Priest M."/>
            <person name="Roberts A."/>
            <person name="Saif S."/>
            <person name="Shea T."/>
            <person name="Sisk P."/>
            <person name="Sykes S."/>
            <person name="Wortman J."/>
            <person name="Nusbaum C."/>
            <person name="Birren B."/>
        </authorList>
    </citation>
    <scope>NUCLEOTIDE SEQUENCE [LARGE SCALE GENOMIC DNA]</scope>
    <source>
        <strain evidence="1 2">MaliPS096_E11</strain>
    </source>
</reference>
<feature type="non-terminal residue" evidence="1">
    <location>
        <position position="240"/>
    </location>
</feature>
<evidence type="ECO:0000313" key="2">
    <source>
        <dbReference type="Proteomes" id="UP000030699"/>
    </source>
</evidence>
<sequence length="240" mass="29141">MHSHINGNNNLYDIENVKEINKNLCSFTLPLNVLQLIERKYAFNIAINLINIIIKTKSEYTTSIKRSEYFRNLFQNYEKIKWNENKNILYIEELYNIVEKDVKKCINFLIDMMTPYYFKNHQVLLNVFKEFKEYYTNIYPIVYNLEDYLYLLKDKEYKKHQELFINDDFSKTCTYSISYSIYFSLLSRLDDMLEMLRNVIRMEEKQKKKTNQCTAFDDNAGYIKKNICVNNLSRKREEHV</sequence>
<accession>A0A024WGW2</accession>
<dbReference type="AlphaFoldDB" id="A0A024WGW2"/>
<dbReference type="EMBL" id="KI925896">
    <property type="protein sequence ID" value="ETW45905.1"/>
    <property type="molecule type" value="Genomic_DNA"/>
</dbReference>
<dbReference type="Proteomes" id="UP000030699">
    <property type="component" value="Unassembled WGS sequence"/>
</dbReference>